<dbReference type="Gene3D" id="3.40.350.10">
    <property type="entry name" value="Creatinase/prolidase N-terminal domain"/>
    <property type="match status" value="1"/>
</dbReference>
<dbReference type="CDD" id="cd01087">
    <property type="entry name" value="Prolidase"/>
    <property type="match status" value="1"/>
</dbReference>
<keyword evidence="6 10" id="KW-0378">Hydrolase</keyword>
<evidence type="ECO:0000313" key="10">
    <source>
        <dbReference type="EMBL" id="AVG24491.1"/>
    </source>
</evidence>
<feature type="domain" description="Aminopeptidase P N-terminal" evidence="9">
    <location>
        <begin position="1"/>
        <end position="144"/>
    </location>
</feature>
<dbReference type="PROSITE" id="PS00491">
    <property type="entry name" value="PROLINE_PEPTIDASE"/>
    <property type="match status" value="1"/>
</dbReference>
<dbReference type="GO" id="GO:0070006">
    <property type="term" value="F:metalloaminopeptidase activity"/>
    <property type="evidence" value="ECO:0007669"/>
    <property type="project" value="InterPro"/>
</dbReference>
<dbReference type="SUPFAM" id="SSF53092">
    <property type="entry name" value="Creatinase/prolidase N-terminal domain"/>
    <property type="match status" value="1"/>
</dbReference>
<dbReference type="Pfam" id="PF00557">
    <property type="entry name" value="Peptidase_M24"/>
    <property type="match status" value="1"/>
</dbReference>
<accession>A0A2L2BS62</accession>
<keyword evidence="11" id="KW-1185">Reference proteome</keyword>
<proteinExistence type="inferred from homology"/>
<dbReference type="InterPro" id="IPR007865">
    <property type="entry name" value="Aminopep_P_N"/>
</dbReference>
<evidence type="ECO:0000256" key="4">
    <source>
        <dbReference type="ARBA" id="ARBA00012574"/>
    </source>
</evidence>
<dbReference type="EMBL" id="CP026923">
    <property type="protein sequence ID" value="AVG24491.1"/>
    <property type="molecule type" value="Genomic_DNA"/>
</dbReference>
<dbReference type="KEGG" id="psai:C3B54_111554"/>
<protein>
    <recommendedName>
        <fullName evidence="4">Xaa-Pro aminopeptidase</fullName>
        <ecNumber evidence="4">3.4.11.9</ecNumber>
    </recommendedName>
</protein>
<evidence type="ECO:0000256" key="2">
    <source>
        <dbReference type="ARBA" id="ARBA00001936"/>
    </source>
</evidence>
<dbReference type="Gene3D" id="3.90.230.10">
    <property type="entry name" value="Creatinase/methionine aminopeptidase superfamily"/>
    <property type="match status" value="1"/>
</dbReference>
<organism evidence="10 11">
    <name type="scientific">Pontimonas salivibrio</name>
    <dbReference type="NCBI Taxonomy" id="1159327"/>
    <lineage>
        <taxon>Bacteria</taxon>
        <taxon>Bacillati</taxon>
        <taxon>Actinomycetota</taxon>
        <taxon>Actinomycetes</taxon>
        <taxon>Micrococcales</taxon>
        <taxon>Microbacteriaceae</taxon>
        <taxon>Pontimonas</taxon>
    </lineage>
</organism>
<dbReference type="GO" id="GO:0030145">
    <property type="term" value="F:manganese ion binding"/>
    <property type="evidence" value="ECO:0007669"/>
    <property type="project" value="InterPro"/>
</dbReference>
<evidence type="ECO:0000313" key="11">
    <source>
        <dbReference type="Proteomes" id="UP000243077"/>
    </source>
</evidence>
<comment type="catalytic activity">
    <reaction evidence="1">
        <text>Release of any N-terminal amino acid, including proline, that is linked to proline, even from a dipeptide or tripeptide.</text>
        <dbReference type="EC" id="3.4.11.9"/>
    </reaction>
</comment>
<evidence type="ECO:0000256" key="3">
    <source>
        <dbReference type="ARBA" id="ARBA00008766"/>
    </source>
</evidence>
<dbReference type="InterPro" id="IPR000994">
    <property type="entry name" value="Pept_M24"/>
</dbReference>
<dbReference type="PANTHER" id="PTHR43226:SF4">
    <property type="entry name" value="XAA-PRO AMINOPEPTIDASE 3"/>
    <property type="match status" value="1"/>
</dbReference>
<dbReference type="SUPFAM" id="SSF55920">
    <property type="entry name" value="Creatinase/aminopeptidase"/>
    <property type="match status" value="1"/>
</dbReference>
<keyword evidence="5 8" id="KW-0479">Metal-binding</keyword>
<dbReference type="PANTHER" id="PTHR43226">
    <property type="entry name" value="XAA-PRO AMINOPEPTIDASE 3"/>
    <property type="match status" value="1"/>
</dbReference>
<reference evidence="10 11" key="1">
    <citation type="submission" date="2018-02" db="EMBL/GenBank/DDBJ databases">
        <title>Complete genome of the streamlined marine actinobacterium Pontimonas salivibrio CL-TW6 adapted to coastal planktonic lifestype.</title>
        <authorList>
            <person name="Cho B.C."/>
            <person name="Hardies S.C."/>
            <person name="Jang G.I."/>
            <person name="Hwang C.Y."/>
        </authorList>
    </citation>
    <scope>NUCLEOTIDE SEQUENCE [LARGE SCALE GENOMIC DNA]</scope>
    <source>
        <strain evidence="10 11">CL-TW6</strain>
    </source>
</reference>
<dbReference type="GO" id="GO:0005829">
    <property type="term" value="C:cytosol"/>
    <property type="evidence" value="ECO:0007669"/>
    <property type="project" value="TreeGrafter"/>
</dbReference>
<dbReference type="AlphaFoldDB" id="A0A2L2BS62"/>
<keyword evidence="7" id="KW-0464">Manganese</keyword>
<dbReference type="InterPro" id="IPR001131">
    <property type="entry name" value="Peptidase_M24B_aminopep-P_CS"/>
</dbReference>
<gene>
    <name evidence="10" type="ORF">C3B54_111554</name>
</gene>
<evidence type="ECO:0000256" key="7">
    <source>
        <dbReference type="ARBA" id="ARBA00023211"/>
    </source>
</evidence>
<dbReference type="InterPro" id="IPR052433">
    <property type="entry name" value="X-Pro_dipept-like"/>
</dbReference>
<keyword evidence="10" id="KW-0645">Protease</keyword>
<evidence type="ECO:0000259" key="9">
    <source>
        <dbReference type="SMART" id="SM01011"/>
    </source>
</evidence>
<dbReference type="GO" id="GO:0016805">
    <property type="term" value="F:dipeptidase activity"/>
    <property type="evidence" value="ECO:0007669"/>
    <property type="project" value="UniProtKB-KW"/>
</dbReference>
<evidence type="ECO:0000256" key="5">
    <source>
        <dbReference type="ARBA" id="ARBA00022723"/>
    </source>
</evidence>
<evidence type="ECO:0000256" key="8">
    <source>
        <dbReference type="RuleBase" id="RU000590"/>
    </source>
</evidence>
<name>A0A2L2BS62_9MICO</name>
<keyword evidence="10" id="KW-0031">Aminopeptidase</keyword>
<dbReference type="InterPro" id="IPR036005">
    <property type="entry name" value="Creatinase/aminopeptidase-like"/>
</dbReference>
<dbReference type="Proteomes" id="UP000243077">
    <property type="component" value="Chromosome"/>
</dbReference>
<sequence length="456" mass="49927">MADFTATRRALFVDSLPEELSGHTLVIPAGPESRRSNDTDYPYRPHSAFTHLTGWGSDTVPGSVLVITPGTSPATTVLYARGSAGRDTDEFYANAAIGEFWTGPRPHLDDIASRLGLQVQPLDAWSEVGDQDLPHTVVLPEADDLFSVRLQHRRTAVLGEQQAGVLAEADHILARHLAELRFVKDDYEVDQMRLAIGATHRGFNNIIGSLPDAAQSPRGERVVESAFAARARLEGNDVGYGTIAASGPHACILHWVRNDGPVGSDDLLLVDAGVELDSLYTADITRTLPVSGRFSARQRQVYDAVLEAADQAFAAVRPGVPFRAIHDAAMEVIAAHTARWGFLPGSADESLKKDAGWHRRYMIHGTSHHLGLDVHDCQKARRELYVDQELRPGMVFTIEPGLYFQPDDLTVPAEWRGIGVRIEDNILVTKDGAINLSADIPRTAEDVEAWVKRHTP</sequence>
<dbReference type="InterPro" id="IPR029149">
    <property type="entry name" value="Creatin/AminoP/Spt16_N"/>
</dbReference>
<comment type="cofactor">
    <cofactor evidence="2">
        <name>Mn(2+)</name>
        <dbReference type="ChEBI" id="CHEBI:29035"/>
    </cofactor>
</comment>
<evidence type="ECO:0000256" key="1">
    <source>
        <dbReference type="ARBA" id="ARBA00001424"/>
    </source>
</evidence>
<dbReference type="SMART" id="SM01011">
    <property type="entry name" value="AMP_N"/>
    <property type="match status" value="1"/>
</dbReference>
<dbReference type="GO" id="GO:0006508">
    <property type="term" value="P:proteolysis"/>
    <property type="evidence" value="ECO:0007669"/>
    <property type="project" value="TreeGrafter"/>
</dbReference>
<dbReference type="EC" id="3.4.11.9" evidence="4"/>
<dbReference type="Pfam" id="PF05195">
    <property type="entry name" value="AMP_N"/>
    <property type="match status" value="1"/>
</dbReference>
<keyword evidence="10" id="KW-0224">Dipeptidase</keyword>
<comment type="similarity">
    <text evidence="3 8">Belongs to the peptidase M24B family.</text>
</comment>
<evidence type="ECO:0000256" key="6">
    <source>
        <dbReference type="ARBA" id="ARBA00022801"/>
    </source>
</evidence>